<dbReference type="Pfam" id="PF01609">
    <property type="entry name" value="DDE_Tnp_1"/>
    <property type="match status" value="1"/>
</dbReference>
<gene>
    <name evidence="2" type="ORF">PTE_01821</name>
</gene>
<feature type="domain" description="Transposase IS4-like" evidence="1">
    <location>
        <begin position="17"/>
        <end position="85"/>
    </location>
</feature>
<evidence type="ECO:0000313" key="2">
    <source>
        <dbReference type="EMBL" id="ETS32063.1"/>
    </source>
</evidence>
<reference evidence="2 3" key="1">
    <citation type="submission" date="2013-11" db="EMBL/GenBank/DDBJ databases">
        <title>Elucidation of the Photorhabdus temperata genome and generation of transposon mutant library to identify motility mutants.</title>
        <authorList>
            <person name="Hurst S.G.IV."/>
            <person name="Micheals B."/>
            <person name="Abebe-Akele F."/>
            <person name="Rowedder H."/>
            <person name="Bullock H."/>
            <person name="Jackobeck R."/>
            <person name="Janicki E."/>
            <person name="Tisa L.S."/>
        </authorList>
    </citation>
    <scope>NUCLEOTIDE SEQUENCE [LARGE SCALE GENOMIC DNA]</scope>
    <source>
        <strain evidence="2 3">NC19</strain>
    </source>
</reference>
<dbReference type="PATRIC" id="fig|1004151.3.peg.1861"/>
<dbReference type="GO" id="GO:0004803">
    <property type="term" value="F:transposase activity"/>
    <property type="evidence" value="ECO:0007669"/>
    <property type="project" value="InterPro"/>
</dbReference>
<organism evidence="2 3">
    <name type="scientific">Photorhabdus khanii NC19</name>
    <dbReference type="NCBI Taxonomy" id="1004151"/>
    <lineage>
        <taxon>Bacteria</taxon>
        <taxon>Pseudomonadati</taxon>
        <taxon>Pseudomonadota</taxon>
        <taxon>Gammaproteobacteria</taxon>
        <taxon>Enterobacterales</taxon>
        <taxon>Morganellaceae</taxon>
        <taxon>Photorhabdus</taxon>
    </lineage>
</organism>
<dbReference type="EMBL" id="AYSJ01000008">
    <property type="protein sequence ID" value="ETS32063.1"/>
    <property type="molecule type" value="Genomic_DNA"/>
</dbReference>
<dbReference type="InterPro" id="IPR002559">
    <property type="entry name" value="Transposase_11"/>
</dbReference>
<dbReference type="AlphaFoldDB" id="W3V8E4"/>
<dbReference type="Proteomes" id="UP000018957">
    <property type="component" value="Unassembled WGS sequence"/>
</dbReference>
<evidence type="ECO:0000259" key="1">
    <source>
        <dbReference type="Pfam" id="PF01609"/>
    </source>
</evidence>
<keyword evidence="3" id="KW-1185">Reference proteome</keyword>
<name>W3V8E4_9GAMM</name>
<dbReference type="GO" id="GO:0006313">
    <property type="term" value="P:DNA transposition"/>
    <property type="evidence" value="ECO:0007669"/>
    <property type="project" value="InterPro"/>
</dbReference>
<accession>W3V8E4</accession>
<sequence length="89" mass="10004">MHRTNKPKGFFYLDHRTVDGKANIILDTYATAGNVHDSQPLIGRLTRQLDRFPLNPVAIVLDAGYFTAPVCHLTLELGLTPVISYRRPN</sequence>
<protein>
    <recommendedName>
        <fullName evidence="1">Transposase IS4-like domain-containing protein</fullName>
    </recommendedName>
</protein>
<comment type="caution">
    <text evidence="2">The sequence shown here is derived from an EMBL/GenBank/DDBJ whole genome shotgun (WGS) entry which is preliminary data.</text>
</comment>
<proteinExistence type="predicted"/>
<evidence type="ECO:0000313" key="3">
    <source>
        <dbReference type="Proteomes" id="UP000018957"/>
    </source>
</evidence>
<dbReference type="GO" id="GO:0003677">
    <property type="term" value="F:DNA binding"/>
    <property type="evidence" value="ECO:0007669"/>
    <property type="project" value="InterPro"/>
</dbReference>